<evidence type="ECO:0000313" key="3">
    <source>
        <dbReference type="Proteomes" id="UP001178508"/>
    </source>
</evidence>
<reference evidence="2" key="1">
    <citation type="submission" date="2023-08" db="EMBL/GenBank/DDBJ databases">
        <authorList>
            <person name="Alioto T."/>
            <person name="Alioto T."/>
            <person name="Gomez Garrido J."/>
        </authorList>
    </citation>
    <scope>NUCLEOTIDE SEQUENCE</scope>
</reference>
<gene>
    <name evidence="2" type="ORF">XNOV1_A034078</name>
</gene>
<dbReference type="InterPro" id="IPR029526">
    <property type="entry name" value="PGBD"/>
</dbReference>
<dbReference type="AlphaFoldDB" id="A0AAV1GEN9"/>
<dbReference type="PANTHER" id="PTHR47272">
    <property type="entry name" value="DDE_TNP_1_7 DOMAIN-CONTAINING PROTEIN"/>
    <property type="match status" value="1"/>
</dbReference>
<keyword evidence="3" id="KW-1185">Reference proteome</keyword>
<dbReference type="EMBL" id="OY660877">
    <property type="protein sequence ID" value="CAJ1071459.1"/>
    <property type="molecule type" value="Genomic_DNA"/>
</dbReference>
<dbReference type="PANTHER" id="PTHR47272:SF2">
    <property type="entry name" value="PIGGYBAC TRANSPOSABLE ELEMENT-DERIVED PROTEIN 3-LIKE"/>
    <property type="match status" value="1"/>
</dbReference>
<evidence type="ECO:0000259" key="1">
    <source>
        <dbReference type="Pfam" id="PF13843"/>
    </source>
</evidence>
<accession>A0AAV1GEN9</accession>
<feature type="domain" description="PiggyBac transposable element-derived protein" evidence="1">
    <location>
        <begin position="3"/>
        <end position="116"/>
    </location>
</feature>
<proteinExistence type="predicted"/>
<name>A0AAV1GEN9_XYRNO</name>
<dbReference type="Proteomes" id="UP001178508">
    <property type="component" value="Chromosome 14"/>
</dbReference>
<protein>
    <submittedName>
        <fullName evidence="2">PiggyBac transposable element-derived protein 3-like</fullName>
    </submittedName>
</protein>
<dbReference type="Pfam" id="PF13843">
    <property type="entry name" value="DDE_Tnp_1_7"/>
    <property type="match status" value="1"/>
</dbReference>
<evidence type="ECO:0000313" key="2">
    <source>
        <dbReference type="EMBL" id="CAJ1071459.1"/>
    </source>
</evidence>
<sequence>MKTDKFWKVRPFMNRILNGCCLQAAIEYVSIDEQMIPLTGACQFRQYVPLKPNPVSIKIFVLASADVIVLDFETYQGAKTLGLQVPDSEGLGLVALVIKRLSETLHAGTKCVVIGSLQPYKLWITC</sequence>
<organism evidence="2 3">
    <name type="scientific">Xyrichtys novacula</name>
    <name type="common">Pearly razorfish</name>
    <name type="synonym">Hemipteronotus novacula</name>
    <dbReference type="NCBI Taxonomy" id="13765"/>
    <lineage>
        <taxon>Eukaryota</taxon>
        <taxon>Metazoa</taxon>
        <taxon>Chordata</taxon>
        <taxon>Craniata</taxon>
        <taxon>Vertebrata</taxon>
        <taxon>Euteleostomi</taxon>
        <taxon>Actinopterygii</taxon>
        <taxon>Neopterygii</taxon>
        <taxon>Teleostei</taxon>
        <taxon>Neoteleostei</taxon>
        <taxon>Acanthomorphata</taxon>
        <taxon>Eupercaria</taxon>
        <taxon>Labriformes</taxon>
        <taxon>Labridae</taxon>
        <taxon>Xyrichtys</taxon>
    </lineage>
</organism>